<reference evidence="1 2" key="1">
    <citation type="submission" date="2018-11" db="EMBL/GenBank/DDBJ databases">
        <title>YIM 102482-1 draft genome.</title>
        <authorList>
            <person name="Li G."/>
            <person name="Jiang Y."/>
        </authorList>
    </citation>
    <scope>NUCLEOTIDE SEQUENCE [LARGE SCALE GENOMIC DNA]</scope>
    <source>
        <strain evidence="1 2">YIM 102482-1</strain>
    </source>
</reference>
<sequence>MWPFSPAPRVLVRVKFCELAAVPPVKSGKTYTYVWRGRPRPKIGSRAWVRALNDNVVAVIVTDFGAA</sequence>
<organism evidence="1 2">
    <name type="scientific">Gulosibacter macacae</name>
    <dbReference type="NCBI Taxonomy" id="2488791"/>
    <lineage>
        <taxon>Bacteria</taxon>
        <taxon>Bacillati</taxon>
        <taxon>Actinomycetota</taxon>
        <taxon>Actinomycetes</taxon>
        <taxon>Micrococcales</taxon>
        <taxon>Microbacteriaceae</taxon>
        <taxon>Gulosibacter</taxon>
    </lineage>
</organism>
<name>A0A3P3VVW7_9MICO</name>
<gene>
    <name evidence="1" type="ORF">EG850_12785</name>
</gene>
<dbReference type="AlphaFoldDB" id="A0A3P3VVW7"/>
<evidence type="ECO:0000313" key="1">
    <source>
        <dbReference type="EMBL" id="RRJ85589.1"/>
    </source>
</evidence>
<keyword evidence="2" id="KW-1185">Reference proteome</keyword>
<dbReference type="RefSeq" id="WP_124974084.1">
    <property type="nucleotide sequence ID" value="NZ_RQVS01000025.1"/>
</dbReference>
<proteinExistence type="predicted"/>
<comment type="caution">
    <text evidence="1">The sequence shown here is derived from an EMBL/GenBank/DDBJ whole genome shotgun (WGS) entry which is preliminary data.</text>
</comment>
<evidence type="ECO:0000313" key="2">
    <source>
        <dbReference type="Proteomes" id="UP000274391"/>
    </source>
</evidence>
<accession>A0A3P3VVW7</accession>
<dbReference type="Proteomes" id="UP000274391">
    <property type="component" value="Unassembled WGS sequence"/>
</dbReference>
<dbReference type="EMBL" id="RQVS01000025">
    <property type="protein sequence ID" value="RRJ85589.1"/>
    <property type="molecule type" value="Genomic_DNA"/>
</dbReference>
<protein>
    <submittedName>
        <fullName evidence="1">ASCH domain-containing protein</fullName>
    </submittedName>
</protein>